<evidence type="ECO:0000256" key="1">
    <source>
        <dbReference type="ARBA" id="ARBA00022964"/>
    </source>
</evidence>
<dbReference type="InterPro" id="IPR013096">
    <property type="entry name" value="Cupin_2"/>
</dbReference>
<feature type="domain" description="Cupin type-2" evidence="3">
    <location>
        <begin position="95"/>
        <end position="161"/>
    </location>
</feature>
<accession>A0AB39NDJ1</accession>
<organism evidence="4">
    <name type="scientific">Streptomyces sp. R11</name>
    <dbReference type="NCBI Taxonomy" id="3238625"/>
    <lineage>
        <taxon>Bacteria</taxon>
        <taxon>Bacillati</taxon>
        <taxon>Actinomycetota</taxon>
        <taxon>Actinomycetes</taxon>
        <taxon>Kitasatosporales</taxon>
        <taxon>Streptomycetaceae</taxon>
        <taxon>Streptomyces</taxon>
    </lineage>
</organism>
<dbReference type="AlphaFoldDB" id="A0AB39NDJ1"/>
<proteinExistence type="predicted"/>
<dbReference type="InterPro" id="IPR014710">
    <property type="entry name" value="RmlC-like_jellyroll"/>
</dbReference>
<gene>
    <name evidence="4" type="ORF">AB5J55_43820</name>
</gene>
<dbReference type="Gene3D" id="2.60.120.10">
    <property type="entry name" value="Jelly Rolls"/>
    <property type="match status" value="2"/>
</dbReference>
<dbReference type="Pfam" id="PF07883">
    <property type="entry name" value="Cupin_2"/>
    <property type="match status" value="1"/>
</dbReference>
<evidence type="ECO:0000259" key="3">
    <source>
        <dbReference type="Pfam" id="PF07883"/>
    </source>
</evidence>
<protein>
    <submittedName>
        <fullName evidence="4">Cupin domain-containing protein</fullName>
    </submittedName>
</protein>
<dbReference type="InterPro" id="IPR011051">
    <property type="entry name" value="RmlC_Cupin_sf"/>
</dbReference>
<dbReference type="CDD" id="cd02216">
    <property type="entry name" value="cupin_GDO-like_N"/>
    <property type="match status" value="1"/>
</dbReference>
<name>A0AB39NDJ1_9ACTN</name>
<dbReference type="InterPro" id="IPR047183">
    <property type="entry name" value="GDO-like"/>
</dbReference>
<dbReference type="RefSeq" id="WP_369275936.1">
    <property type="nucleotide sequence ID" value="NZ_CP163432.1"/>
</dbReference>
<sequence>MSAVSDRSDSGGVTSWAGENHFAPLWIAAARDVPTAPTTNAVPHHWPSTAIRDAIENSSLLVPEGRPERRIVGLANPGIEGPGIVATTDTLFAAIQIIQPGEKVPPHRHSMSSIRFGIEGDAVVTLVNGTPVPMRPRDLLVQHAGEWHEHRNDGPARGVWLDGLDLPLVSRLAAMWFELPDRPFETTQEHPRPVLYRWEEMQAAIDRTVAVDGVRRAPYGEDGRVTGTLGCEITAIDARRSTPRWREASSSIVVVVEGTGTSEIEGTAVSWAKGDVLAVPAWSWQQHRASSSALLLHLSDRPALVALEIYREERADS</sequence>
<keyword evidence="1" id="KW-0223">Dioxygenase</keyword>
<evidence type="ECO:0000313" key="4">
    <source>
        <dbReference type="EMBL" id="XDQ16012.1"/>
    </source>
</evidence>
<dbReference type="GO" id="GO:0051213">
    <property type="term" value="F:dioxygenase activity"/>
    <property type="evidence" value="ECO:0007669"/>
    <property type="project" value="UniProtKB-KW"/>
</dbReference>
<dbReference type="SUPFAM" id="SSF51182">
    <property type="entry name" value="RmlC-like cupins"/>
    <property type="match status" value="1"/>
</dbReference>
<dbReference type="PANTHER" id="PTHR41517:SF1">
    <property type="entry name" value="CUPIN"/>
    <property type="match status" value="1"/>
</dbReference>
<dbReference type="EMBL" id="CP163432">
    <property type="protein sequence ID" value="XDQ16012.1"/>
    <property type="molecule type" value="Genomic_DNA"/>
</dbReference>
<evidence type="ECO:0000256" key="2">
    <source>
        <dbReference type="ARBA" id="ARBA00023002"/>
    </source>
</evidence>
<keyword evidence="2" id="KW-0560">Oxidoreductase</keyword>
<dbReference type="PANTHER" id="PTHR41517">
    <property type="entry name" value="1,2-DIOXYGENASE PROTEIN-RELATED"/>
    <property type="match status" value="1"/>
</dbReference>
<reference evidence="4" key="1">
    <citation type="submission" date="2024-07" db="EMBL/GenBank/DDBJ databases">
        <authorList>
            <person name="Yu S.T."/>
        </authorList>
    </citation>
    <scope>NUCLEOTIDE SEQUENCE</scope>
    <source>
        <strain evidence="4">R11</strain>
    </source>
</reference>